<feature type="non-terminal residue" evidence="1">
    <location>
        <position position="1"/>
    </location>
</feature>
<proteinExistence type="predicted"/>
<sequence length="205" mass="22399">NARSLVANGLEFKKAMEVMDTPPDGICVQETWLIPVLCFKLYGYVCERWDRVGRPGRGCAMFLKDGLQYRRRQVVGDLECVVVEVCSAKGVVNFYNPVMGLVGEALHSLLSEDAATVLWVGDFDVRSGLWGDICSTSGPKDYGHVAVGYSSQDFGCSVVASPVLGDGGQLAVRRWDKGKLVGCSFSESLYLGKHHFLFSPVPPEL</sequence>
<reference evidence="1" key="1">
    <citation type="submission" date="2016-05" db="EMBL/GenBank/DDBJ databases">
        <authorList>
            <person name="Lavstsen T."/>
            <person name="Jespersen J.S."/>
        </authorList>
    </citation>
    <scope>NUCLEOTIDE SEQUENCE</scope>
    <source>
        <tissue evidence="1">Brain</tissue>
    </source>
</reference>
<organism evidence="1">
    <name type="scientific">Nothobranchius furzeri</name>
    <name type="common">Turquoise killifish</name>
    <dbReference type="NCBI Taxonomy" id="105023"/>
    <lineage>
        <taxon>Eukaryota</taxon>
        <taxon>Metazoa</taxon>
        <taxon>Chordata</taxon>
        <taxon>Craniata</taxon>
        <taxon>Vertebrata</taxon>
        <taxon>Euteleostomi</taxon>
        <taxon>Actinopterygii</taxon>
        <taxon>Neopterygii</taxon>
        <taxon>Teleostei</taxon>
        <taxon>Neoteleostei</taxon>
        <taxon>Acanthomorphata</taxon>
        <taxon>Ovalentaria</taxon>
        <taxon>Atherinomorphae</taxon>
        <taxon>Cyprinodontiformes</taxon>
        <taxon>Nothobranchiidae</taxon>
        <taxon>Nothobranchius</taxon>
    </lineage>
</organism>
<dbReference type="SUPFAM" id="SSF56219">
    <property type="entry name" value="DNase I-like"/>
    <property type="match status" value="1"/>
</dbReference>
<reference evidence="1" key="2">
    <citation type="submission" date="2016-06" db="EMBL/GenBank/DDBJ databases">
        <title>The genome of a short-lived fish provides insights into sex chromosome evolution and the genetic control of aging.</title>
        <authorList>
            <person name="Reichwald K."/>
            <person name="Felder M."/>
            <person name="Petzold A."/>
            <person name="Koch P."/>
            <person name="Groth M."/>
            <person name="Platzer M."/>
        </authorList>
    </citation>
    <scope>NUCLEOTIDE SEQUENCE</scope>
    <source>
        <tissue evidence="1">Brain</tissue>
    </source>
</reference>
<gene>
    <name evidence="1" type="primary">DAPPUDRAFT_106000</name>
</gene>
<feature type="non-terminal residue" evidence="1">
    <location>
        <position position="205"/>
    </location>
</feature>
<dbReference type="EMBL" id="HADY01009585">
    <property type="protein sequence ID" value="SBP48070.1"/>
    <property type="molecule type" value="Transcribed_RNA"/>
</dbReference>
<evidence type="ECO:0000313" key="1">
    <source>
        <dbReference type="EMBL" id="SBP48070.1"/>
    </source>
</evidence>
<name>A0A1A8A1K3_NOTFU</name>
<dbReference type="Gene3D" id="3.60.10.10">
    <property type="entry name" value="Endonuclease/exonuclease/phosphatase"/>
    <property type="match status" value="1"/>
</dbReference>
<evidence type="ECO:0008006" key="2">
    <source>
        <dbReference type="Google" id="ProtNLM"/>
    </source>
</evidence>
<protein>
    <recommendedName>
        <fullName evidence="2">Endonuclease/exonuclease/phosphatase domain-containing protein</fullName>
    </recommendedName>
</protein>
<accession>A0A1A8A1K3</accession>
<dbReference type="AlphaFoldDB" id="A0A1A8A1K3"/>
<dbReference type="InterPro" id="IPR036691">
    <property type="entry name" value="Endo/exonu/phosph_ase_sf"/>
</dbReference>